<evidence type="ECO:0008006" key="5">
    <source>
        <dbReference type="Google" id="ProtNLM"/>
    </source>
</evidence>
<protein>
    <recommendedName>
        <fullName evidence="5">Energy-coupling factor transport system substrate-specific component</fullName>
    </recommendedName>
</protein>
<dbReference type="EMBL" id="FWXY01000005">
    <property type="protein sequence ID" value="SMC58711.1"/>
    <property type="molecule type" value="Genomic_DNA"/>
</dbReference>
<dbReference type="Proteomes" id="UP000192418">
    <property type="component" value="Unassembled WGS sequence"/>
</dbReference>
<reference evidence="3 4" key="1">
    <citation type="submission" date="2017-04" db="EMBL/GenBank/DDBJ databases">
        <authorList>
            <person name="Afonso C.L."/>
            <person name="Miller P.J."/>
            <person name="Scott M.A."/>
            <person name="Spackman E."/>
            <person name="Goraichik I."/>
            <person name="Dimitrov K.M."/>
            <person name="Suarez D.L."/>
            <person name="Swayne D.E."/>
        </authorList>
    </citation>
    <scope>NUCLEOTIDE SEQUENCE [LARGE SCALE GENOMIC DNA]</scope>
    <source>
        <strain evidence="3 4">DSM 3385</strain>
    </source>
</reference>
<evidence type="ECO:0000256" key="2">
    <source>
        <dbReference type="SAM" id="Phobius"/>
    </source>
</evidence>
<feature type="region of interest" description="Disordered" evidence="1">
    <location>
        <begin position="1"/>
        <end position="31"/>
    </location>
</feature>
<name>A0A1W2AE29_9BACT</name>
<feature type="transmembrane region" description="Helical" evidence="2">
    <location>
        <begin position="87"/>
        <end position="105"/>
    </location>
</feature>
<keyword evidence="2" id="KW-1133">Transmembrane helix</keyword>
<feature type="compositionally biased region" description="Polar residues" evidence="1">
    <location>
        <begin position="8"/>
        <end position="17"/>
    </location>
</feature>
<feature type="transmembrane region" description="Helical" evidence="2">
    <location>
        <begin position="65"/>
        <end position="82"/>
    </location>
</feature>
<accession>A0A1W2AE29</accession>
<evidence type="ECO:0000313" key="3">
    <source>
        <dbReference type="EMBL" id="SMC58711.1"/>
    </source>
</evidence>
<evidence type="ECO:0000256" key="1">
    <source>
        <dbReference type="SAM" id="MobiDB-lite"/>
    </source>
</evidence>
<gene>
    <name evidence="3" type="ORF">SAMN02746065_1054</name>
</gene>
<evidence type="ECO:0000313" key="4">
    <source>
        <dbReference type="Proteomes" id="UP000192418"/>
    </source>
</evidence>
<feature type="transmembrane region" description="Helical" evidence="2">
    <location>
        <begin position="170"/>
        <end position="192"/>
    </location>
</feature>
<dbReference type="AlphaFoldDB" id="A0A1W2AE29"/>
<keyword evidence="2" id="KW-0472">Membrane</keyword>
<organism evidence="3 4">
    <name type="scientific">Desulfocicer vacuolatum DSM 3385</name>
    <dbReference type="NCBI Taxonomy" id="1121400"/>
    <lineage>
        <taxon>Bacteria</taxon>
        <taxon>Pseudomonadati</taxon>
        <taxon>Thermodesulfobacteriota</taxon>
        <taxon>Desulfobacteria</taxon>
        <taxon>Desulfobacterales</taxon>
        <taxon>Desulfobacteraceae</taxon>
        <taxon>Desulfocicer</taxon>
    </lineage>
</organism>
<feature type="transmembrane region" description="Helical" evidence="2">
    <location>
        <begin position="34"/>
        <end position="53"/>
    </location>
</feature>
<sequence length="201" mass="21775">MHYKKTAQKTASGSTVLSEAGPAKAQGEKNKKSPLTISETILLTLFALVSVAVKQMLRLDLNLPGHSYVVYIFFLVFGPCYVNKKGAAAYMGIVAGIFAVIAGSRKGVLDILRFCMPAFFLELTRYLPTLGHPMVNRMVEGVLAALIMHGVKSGLNLVTGKPLEVVLIKFYPGLVTYPLIGCACGVCAYFMYGAVREYKGK</sequence>
<keyword evidence="4" id="KW-1185">Reference proteome</keyword>
<keyword evidence="2" id="KW-0812">Transmembrane</keyword>
<proteinExistence type="predicted"/>